<sequence>MHRFEPPPLPGSDRPAPEPTDPWARPPQGYAVAPRAPWGAPASPVHPRGTTVLVLGILSVVVAPVLGPFAWAMGRTALREADAAPAPVSNRSSLQAGMALGVIGTALLVMTVLAVVLVVLVGIAGVAAA</sequence>
<evidence type="ECO:0000256" key="1">
    <source>
        <dbReference type="SAM" id="MobiDB-lite"/>
    </source>
</evidence>
<protein>
    <recommendedName>
        <fullName evidence="5">DUF4190 domain-containing protein</fullName>
    </recommendedName>
</protein>
<gene>
    <name evidence="3" type="ORF">GCM10011509_28460</name>
</gene>
<evidence type="ECO:0000313" key="3">
    <source>
        <dbReference type="EMBL" id="GGK78214.1"/>
    </source>
</evidence>
<accession>A0ABQ2FAP8</accession>
<dbReference type="EMBL" id="BMLB01000006">
    <property type="protein sequence ID" value="GGK78214.1"/>
    <property type="molecule type" value="Genomic_DNA"/>
</dbReference>
<evidence type="ECO:0008006" key="5">
    <source>
        <dbReference type="Google" id="ProtNLM"/>
    </source>
</evidence>
<reference evidence="4" key="1">
    <citation type="journal article" date="2019" name="Int. J. Syst. Evol. Microbiol.">
        <title>The Global Catalogue of Microorganisms (GCM) 10K type strain sequencing project: providing services to taxonomists for standard genome sequencing and annotation.</title>
        <authorList>
            <consortium name="The Broad Institute Genomics Platform"/>
            <consortium name="The Broad Institute Genome Sequencing Center for Infectious Disease"/>
            <person name="Wu L."/>
            <person name="Ma J."/>
        </authorList>
    </citation>
    <scope>NUCLEOTIDE SEQUENCE [LARGE SCALE GENOMIC DNA]</scope>
    <source>
        <strain evidence="4">CGMCC 1.5362</strain>
    </source>
</reference>
<feature type="region of interest" description="Disordered" evidence="1">
    <location>
        <begin position="1"/>
        <end position="36"/>
    </location>
</feature>
<keyword evidence="4" id="KW-1185">Reference proteome</keyword>
<keyword evidence="2" id="KW-0472">Membrane</keyword>
<proteinExistence type="predicted"/>
<feature type="compositionally biased region" description="Pro residues" evidence="1">
    <location>
        <begin position="1"/>
        <end position="10"/>
    </location>
</feature>
<evidence type="ECO:0000313" key="4">
    <source>
        <dbReference type="Proteomes" id="UP000662111"/>
    </source>
</evidence>
<evidence type="ECO:0000256" key="2">
    <source>
        <dbReference type="SAM" id="Phobius"/>
    </source>
</evidence>
<name>A0ABQ2FAP8_9MICO</name>
<organism evidence="3 4">
    <name type="scientific">Ornithinimicrobium pekingense</name>
    <dbReference type="NCBI Taxonomy" id="384677"/>
    <lineage>
        <taxon>Bacteria</taxon>
        <taxon>Bacillati</taxon>
        <taxon>Actinomycetota</taxon>
        <taxon>Actinomycetes</taxon>
        <taxon>Micrococcales</taxon>
        <taxon>Ornithinimicrobiaceae</taxon>
        <taxon>Ornithinimicrobium</taxon>
    </lineage>
</organism>
<feature type="transmembrane region" description="Helical" evidence="2">
    <location>
        <begin position="52"/>
        <end position="74"/>
    </location>
</feature>
<keyword evidence="2" id="KW-0812">Transmembrane</keyword>
<dbReference type="RefSeq" id="WP_022922113.1">
    <property type="nucleotide sequence ID" value="NZ_BMLB01000006.1"/>
</dbReference>
<dbReference type="Proteomes" id="UP000662111">
    <property type="component" value="Unassembled WGS sequence"/>
</dbReference>
<comment type="caution">
    <text evidence="3">The sequence shown here is derived from an EMBL/GenBank/DDBJ whole genome shotgun (WGS) entry which is preliminary data.</text>
</comment>
<feature type="transmembrane region" description="Helical" evidence="2">
    <location>
        <begin position="94"/>
        <end position="127"/>
    </location>
</feature>
<keyword evidence="2" id="KW-1133">Transmembrane helix</keyword>